<dbReference type="InterPro" id="IPR011701">
    <property type="entry name" value="MFS"/>
</dbReference>
<sequence length="440" mass="47970">MNQPATAPAKRRWYQEINRAQWLTLAGAWCLWALDAVDFLLITFVLIDIAKTFDVTLHTASLLILATFGVRWLGGMLFGNLSDRIGRKIPMLIALVWFTAGAAFTGLAWSFTAVFAFRLLLGFGMAPILTLGSTMIAEVWPEKYRAIGIGILDTGWGFGSVLAATLYGLIYPHFGWRPLFFAGIIPGLLVGLYIWRFVPESPVWLKAREKGLVSKRKSPAATLFREHLKLVLVLSLVQFLLQFGSWPLQGLLATYLRELHMPPASVSMITSAGAVGQICGFFCSGFIAERVGRKNAIAMMLAIGCCCVFALVNLAPVSIALGCTFAFLSGFWIVGASGIYPTILAENLPSNVRATGVGLMYNIGVIGGGIAPFIVLASLDYFKVALPKGMFFYTLLGDVLGVLIIYLATRETRGIPIEHAGAQDDESAQSQQEGIRRDAW</sequence>
<evidence type="ECO:0000256" key="4">
    <source>
        <dbReference type="ARBA" id="ARBA00023136"/>
    </source>
</evidence>
<feature type="transmembrane region" description="Helical" evidence="6">
    <location>
        <begin position="391"/>
        <end position="409"/>
    </location>
</feature>
<dbReference type="AlphaFoldDB" id="A0AB73IIT7"/>
<dbReference type="CDD" id="cd17316">
    <property type="entry name" value="MFS_SV2_like"/>
    <property type="match status" value="1"/>
</dbReference>
<feature type="transmembrane region" description="Helical" evidence="6">
    <location>
        <begin position="268"/>
        <end position="288"/>
    </location>
</feature>
<keyword evidence="3 6" id="KW-1133">Transmembrane helix</keyword>
<dbReference type="GeneID" id="97036955"/>
<dbReference type="PROSITE" id="PS50850">
    <property type="entry name" value="MFS"/>
    <property type="match status" value="1"/>
</dbReference>
<feature type="transmembrane region" description="Helical" evidence="6">
    <location>
        <begin position="357"/>
        <end position="379"/>
    </location>
</feature>
<feature type="transmembrane region" description="Helical" evidence="6">
    <location>
        <begin position="59"/>
        <end position="79"/>
    </location>
</feature>
<dbReference type="EMBL" id="JAVDQN010000002">
    <property type="protein sequence ID" value="MDR6376841.1"/>
    <property type="molecule type" value="Genomic_DNA"/>
</dbReference>
<comment type="subcellular location">
    <subcellularLocation>
        <location evidence="1">Membrane</location>
        <topology evidence="1">Multi-pass membrane protein</topology>
    </subcellularLocation>
</comment>
<dbReference type="Gene3D" id="1.20.1250.20">
    <property type="entry name" value="MFS general substrate transporter like domains"/>
    <property type="match status" value="1"/>
</dbReference>
<feature type="transmembrane region" description="Helical" evidence="6">
    <location>
        <begin position="20"/>
        <end position="47"/>
    </location>
</feature>
<feature type="region of interest" description="Disordered" evidence="5">
    <location>
        <begin position="418"/>
        <end position="440"/>
    </location>
</feature>
<feature type="transmembrane region" description="Helical" evidence="6">
    <location>
        <begin position="149"/>
        <end position="170"/>
    </location>
</feature>
<evidence type="ECO:0000256" key="2">
    <source>
        <dbReference type="ARBA" id="ARBA00022692"/>
    </source>
</evidence>
<feature type="transmembrane region" description="Helical" evidence="6">
    <location>
        <begin position="325"/>
        <end position="345"/>
    </location>
</feature>
<accession>A0AB73IIT7</accession>
<evidence type="ECO:0000313" key="10">
    <source>
        <dbReference type="Proteomes" id="UP001185254"/>
    </source>
</evidence>
<evidence type="ECO:0000313" key="11">
    <source>
        <dbReference type="Proteomes" id="UP001229486"/>
    </source>
</evidence>
<evidence type="ECO:0000313" key="8">
    <source>
        <dbReference type="EMBL" id="MDP9649943.1"/>
    </source>
</evidence>
<dbReference type="GO" id="GO:0005886">
    <property type="term" value="C:plasma membrane"/>
    <property type="evidence" value="ECO:0007669"/>
    <property type="project" value="TreeGrafter"/>
</dbReference>
<feature type="transmembrane region" description="Helical" evidence="6">
    <location>
        <begin position="230"/>
        <end position="248"/>
    </location>
</feature>
<evidence type="ECO:0000256" key="5">
    <source>
        <dbReference type="SAM" id="MobiDB-lite"/>
    </source>
</evidence>
<dbReference type="GO" id="GO:0046943">
    <property type="term" value="F:carboxylic acid transmembrane transporter activity"/>
    <property type="evidence" value="ECO:0007669"/>
    <property type="project" value="TreeGrafter"/>
</dbReference>
<reference evidence="8 10" key="1">
    <citation type="submission" date="2023-07" db="EMBL/GenBank/DDBJ databases">
        <title>Sorghum-associated microbial communities from plants grown in Nebraska, USA.</title>
        <authorList>
            <person name="Schachtman D."/>
        </authorList>
    </citation>
    <scope>NUCLEOTIDE SEQUENCE</scope>
    <source>
        <strain evidence="9 10">DS1039</strain>
        <strain evidence="8">DS1061</strain>
    </source>
</reference>
<dbReference type="InterPro" id="IPR036259">
    <property type="entry name" value="MFS_trans_sf"/>
</dbReference>
<dbReference type="Pfam" id="PF07690">
    <property type="entry name" value="MFS_1"/>
    <property type="match status" value="1"/>
</dbReference>
<name>A0AB73IIT7_9BURK</name>
<gene>
    <name evidence="9" type="ORF">J2776_003541</name>
    <name evidence="8" type="ORF">J2793_005411</name>
</gene>
<evidence type="ECO:0000259" key="7">
    <source>
        <dbReference type="PROSITE" id="PS50850"/>
    </source>
</evidence>
<evidence type="ECO:0000256" key="6">
    <source>
        <dbReference type="SAM" id="Phobius"/>
    </source>
</evidence>
<keyword evidence="4 6" id="KW-0472">Membrane</keyword>
<evidence type="ECO:0000313" key="9">
    <source>
        <dbReference type="EMBL" id="MDR6376841.1"/>
    </source>
</evidence>
<dbReference type="SUPFAM" id="SSF103473">
    <property type="entry name" value="MFS general substrate transporter"/>
    <property type="match status" value="1"/>
</dbReference>
<dbReference type="PANTHER" id="PTHR23508:SF10">
    <property type="entry name" value="CARBOXYLIC ACID TRANSPORTER PROTEIN HOMOLOG"/>
    <property type="match status" value="1"/>
</dbReference>
<dbReference type="PANTHER" id="PTHR23508">
    <property type="entry name" value="CARBOXYLIC ACID TRANSPORTER PROTEIN HOMOLOG"/>
    <property type="match status" value="1"/>
</dbReference>
<proteinExistence type="predicted"/>
<dbReference type="EMBL" id="JAURTK010000007">
    <property type="protein sequence ID" value="MDP9649943.1"/>
    <property type="molecule type" value="Genomic_DNA"/>
</dbReference>
<comment type="caution">
    <text evidence="8">The sequence shown here is derived from an EMBL/GenBank/DDBJ whole genome shotgun (WGS) entry which is preliminary data.</text>
</comment>
<dbReference type="InterPro" id="IPR020846">
    <property type="entry name" value="MFS_dom"/>
</dbReference>
<keyword evidence="10" id="KW-1185">Reference proteome</keyword>
<feature type="domain" description="Major facilitator superfamily (MFS) profile" evidence="7">
    <location>
        <begin position="24"/>
        <end position="413"/>
    </location>
</feature>
<evidence type="ECO:0000256" key="1">
    <source>
        <dbReference type="ARBA" id="ARBA00004141"/>
    </source>
</evidence>
<dbReference type="Proteomes" id="UP001229486">
    <property type="component" value="Unassembled WGS sequence"/>
</dbReference>
<organism evidence="8 11">
    <name type="scientific">Paraburkholderia caledonica</name>
    <dbReference type="NCBI Taxonomy" id="134536"/>
    <lineage>
        <taxon>Bacteria</taxon>
        <taxon>Pseudomonadati</taxon>
        <taxon>Pseudomonadota</taxon>
        <taxon>Betaproteobacteria</taxon>
        <taxon>Burkholderiales</taxon>
        <taxon>Burkholderiaceae</taxon>
        <taxon>Paraburkholderia</taxon>
    </lineage>
</organism>
<feature type="transmembrane region" description="Helical" evidence="6">
    <location>
        <begin position="115"/>
        <end position="137"/>
    </location>
</feature>
<feature type="transmembrane region" description="Helical" evidence="6">
    <location>
        <begin position="91"/>
        <end position="109"/>
    </location>
</feature>
<dbReference type="Proteomes" id="UP001185254">
    <property type="component" value="Unassembled WGS sequence"/>
</dbReference>
<keyword evidence="2 6" id="KW-0812">Transmembrane</keyword>
<feature type="transmembrane region" description="Helical" evidence="6">
    <location>
        <begin position="300"/>
        <end position="319"/>
    </location>
</feature>
<protein>
    <submittedName>
        <fullName evidence="8">SHS family sialic acid transporter-like MFS transporter</fullName>
    </submittedName>
</protein>
<evidence type="ECO:0000256" key="3">
    <source>
        <dbReference type="ARBA" id="ARBA00022989"/>
    </source>
</evidence>
<dbReference type="RefSeq" id="WP_310067018.1">
    <property type="nucleotide sequence ID" value="NZ_JAQQDN010000022.1"/>
</dbReference>
<feature type="transmembrane region" description="Helical" evidence="6">
    <location>
        <begin position="176"/>
        <end position="198"/>
    </location>
</feature>